<name>A0A934TZU3_9FIRM</name>
<sequence>METKKRKLWLKIPLIILASLLAVILIYVAYVVLSYQRIEDDQQLTIEGTAKGDKLRLGTDYTAVTYNIGFGAYTPDFTFFMDGGTQSWANSRESVINCIDKDIELLKEQNADLVLMQEVDFNSTRSYHVDELAQIRSAFENTSSSFAVNYHSAFLFYPLYQPHGASNAGLLTLSNTQMTSAVRRSLPISGSLSRFIDLDRCYSVNRLPAETGRELIIFNVHTSAYGTDGDLQKQQLTKLFDDMNKEYEKGNYVICGGDFNHDFVGNSKELFNSEVPEQYTWAAAFPDELIPEHFLKLTDYKSGITVPSCRNSDKPYNEDCFVLTVDGFIISDNIEATYMDVIDTQFAYSDHNPVKLTFRLK</sequence>
<keyword evidence="4" id="KW-1185">Reference proteome</keyword>
<dbReference type="Proteomes" id="UP000633365">
    <property type="component" value="Unassembled WGS sequence"/>
</dbReference>
<accession>A0A934TZU3</accession>
<dbReference type="Gene3D" id="3.60.10.10">
    <property type="entry name" value="Endonuclease/exonuclease/phosphatase"/>
    <property type="match status" value="1"/>
</dbReference>
<proteinExistence type="predicted"/>
<dbReference type="GO" id="GO:0004519">
    <property type="term" value="F:endonuclease activity"/>
    <property type="evidence" value="ECO:0007669"/>
    <property type="project" value="UniProtKB-KW"/>
</dbReference>
<dbReference type="InterPro" id="IPR036691">
    <property type="entry name" value="Endo/exonu/phosph_ase_sf"/>
</dbReference>
<organism evidence="3 4">
    <name type="scientific">Ruminococcus difficilis</name>
    <dbReference type="NCBI Taxonomy" id="2763069"/>
    <lineage>
        <taxon>Bacteria</taxon>
        <taxon>Bacillati</taxon>
        <taxon>Bacillota</taxon>
        <taxon>Clostridia</taxon>
        <taxon>Eubacteriales</taxon>
        <taxon>Oscillospiraceae</taxon>
        <taxon>Ruminococcus</taxon>
    </lineage>
</organism>
<evidence type="ECO:0000259" key="2">
    <source>
        <dbReference type="Pfam" id="PF03372"/>
    </source>
</evidence>
<protein>
    <submittedName>
        <fullName evidence="3">Endonuclease/exonuclease/phosphatase family protein</fullName>
    </submittedName>
</protein>
<keyword evidence="1" id="KW-0812">Transmembrane</keyword>
<comment type="caution">
    <text evidence="3">The sequence shown here is derived from an EMBL/GenBank/DDBJ whole genome shotgun (WGS) entry which is preliminary data.</text>
</comment>
<keyword evidence="1" id="KW-1133">Transmembrane helix</keyword>
<gene>
    <name evidence="3" type="ORF">JKK62_04640</name>
</gene>
<feature type="domain" description="Endonuclease/exonuclease/phosphatase" evidence="2">
    <location>
        <begin position="65"/>
        <end position="261"/>
    </location>
</feature>
<keyword evidence="3" id="KW-0255">Endonuclease</keyword>
<dbReference type="Pfam" id="PF03372">
    <property type="entry name" value="Exo_endo_phos"/>
    <property type="match status" value="1"/>
</dbReference>
<evidence type="ECO:0000256" key="1">
    <source>
        <dbReference type="SAM" id="Phobius"/>
    </source>
</evidence>
<dbReference type="EMBL" id="JAEQMG010000047">
    <property type="protein sequence ID" value="MBK6087943.1"/>
    <property type="molecule type" value="Genomic_DNA"/>
</dbReference>
<keyword evidence="1" id="KW-0472">Membrane</keyword>
<dbReference type="SUPFAM" id="SSF56219">
    <property type="entry name" value="DNase I-like"/>
    <property type="match status" value="1"/>
</dbReference>
<keyword evidence="3" id="KW-0378">Hydrolase</keyword>
<dbReference type="InterPro" id="IPR005135">
    <property type="entry name" value="Endo/exonuclease/phosphatase"/>
</dbReference>
<feature type="transmembrane region" description="Helical" evidence="1">
    <location>
        <begin position="12"/>
        <end position="33"/>
    </location>
</feature>
<dbReference type="AlphaFoldDB" id="A0A934TZU3"/>
<reference evidence="3" key="1">
    <citation type="submission" date="2021-01" db="EMBL/GenBank/DDBJ databases">
        <title>Genome public.</title>
        <authorList>
            <person name="Liu C."/>
            <person name="Sun Q."/>
        </authorList>
    </citation>
    <scope>NUCLEOTIDE SEQUENCE</scope>
    <source>
        <strain evidence="3">M6</strain>
    </source>
</reference>
<keyword evidence="3" id="KW-0540">Nuclease</keyword>
<dbReference type="RefSeq" id="WP_201427088.1">
    <property type="nucleotide sequence ID" value="NZ_JAEQMG010000047.1"/>
</dbReference>
<evidence type="ECO:0000313" key="4">
    <source>
        <dbReference type="Proteomes" id="UP000633365"/>
    </source>
</evidence>
<evidence type="ECO:0000313" key="3">
    <source>
        <dbReference type="EMBL" id="MBK6087943.1"/>
    </source>
</evidence>